<feature type="transmembrane region" description="Helical" evidence="1">
    <location>
        <begin position="38"/>
        <end position="57"/>
    </location>
</feature>
<dbReference type="OrthoDB" id="9796461at2"/>
<dbReference type="InterPro" id="IPR002656">
    <property type="entry name" value="Acyl_transf_3_dom"/>
</dbReference>
<feature type="domain" description="Acyltransferase 3" evidence="2">
    <location>
        <begin position="35"/>
        <end position="345"/>
    </location>
</feature>
<feature type="transmembrane region" description="Helical" evidence="1">
    <location>
        <begin position="176"/>
        <end position="195"/>
    </location>
</feature>
<proteinExistence type="predicted"/>
<keyword evidence="1" id="KW-1133">Transmembrane helix</keyword>
<name>K6XGH3_9MICO</name>
<feature type="transmembrane region" description="Helical" evidence="1">
    <location>
        <begin position="69"/>
        <end position="88"/>
    </location>
</feature>
<feature type="transmembrane region" description="Helical" evidence="1">
    <location>
        <begin position="227"/>
        <end position="245"/>
    </location>
</feature>
<evidence type="ECO:0000259" key="2">
    <source>
        <dbReference type="Pfam" id="PF01757"/>
    </source>
</evidence>
<dbReference type="AlphaFoldDB" id="K6XGH3"/>
<dbReference type="Pfam" id="PF01757">
    <property type="entry name" value="Acyl_transf_3"/>
    <property type="match status" value="1"/>
</dbReference>
<dbReference type="PANTHER" id="PTHR23028">
    <property type="entry name" value="ACETYLTRANSFERASE"/>
    <property type="match status" value="1"/>
</dbReference>
<dbReference type="InterPro" id="IPR050879">
    <property type="entry name" value="Acyltransferase_3"/>
</dbReference>
<evidence type="ECO:0000256" key="1">
    <source>
        <dbReference type="SAM" id="Phobius"/>
    </source>
</evidence>
<gene>
    <name evidence="3" type="ORF">KILIM_088_00120</name>
</gene>
<dbReference type="eggNOG" id="COG1835">
    <property type="taxonomic scope" value="Bacteria"/>
</dbReference>
<comment type="caution">
    <text evidence="3">The sequence shown here is derived from an EMBL/GenBank/DDBJ whole genome shotgun (WGS) entry which is preliminary data.</text>
</comment>
<feature type="transmembrane region" description="Helical" evidence="1">
    <location>
        <begin position="200"/>
        <end position="221"/>
    </location>
</feature>
<reference evidence="3 4" key="1">
    <citation type="submission" date="2012-08" db="EMBL/GenBank/DDBJ databases">
        <title>Whole genome shotgun sequence of Kineosphaera limosa NBRC 100340.</title>
        <authorList>
            <person name="Yoshida I."/>
            <person name="Isaki S."/>
            <person name="Hosoyama A."/>
            <person name="Tsuchikane K."/>
            <person name="Katsumata H."/>
            <person name="Ando Y."/>
            <person name="Ohji S."/>
            <person name="Hamada M."/>
            <person name="Tamura T."/>
            <person name="Yamazoe A."/>
            <person name="Yamazaki S."/>
            <person name="Fujita N."/>
        </authorList>
    </citation>
    <scope>NUCLEOTIDE SEQUENCE [LARGE SCALE GENOMIC DNA]</scope>
    <source>
        <strain evidence="3 4">NBRC 100340</strain>
    </source>
</reference>
<feature type="transmembrane region" description="Helical" evidence="1">
    <location>
        <begin position="307"/>
        <end position="325"/>
    </location>
</feature>
<keyword evidence="3" id="KW-0012">Acyltransferase</keyword>
<feature type="transmembrane region" description="Helical" evidence="1">
    <location>
        <begin position="108"/>
        <end position="127"/>
    </location>
</feature>
<dbReference type="EMBL" id="BAHD01000088">
    <property type="protein sequence ID" value="GAB97924.1"/>
    <property type="molecule type" value="Genomic_DNA"/>
</dbReference>
<keyword evidence="1" id="KW-0812">Transmembrane</keyword>
<keyword evidence="4" id="KW-1185">Reference proteome</keyword>
<dbReference type="GO" id="GO:0016020">
    <property type="term" value="C:membrane"/>
    <property type="evidence" value="ECO:0007669"/>
    <property type="project" value="TreeGrafter"/>
</dbReference>
<evidence type="ECO:0000313" key="3">
    <source>
        <dbReference type="EMBL" id="GAB97924.1"/>
    </source>
</evidence>
<accession>K6XGH3</accession>
<organism evidence="3 4">
    <name type="scientific">Kineosphaera limosa NBRC 100340</name>
    <dbReference type="NCBI Taxonomy" id="1184609"/>
    <lineage>
        <taxon>Bacteria</taxon>
        <taxon>Bacillati</taxon>
        <taxon>Actinomycetota</taxon>
        <taxon>Actinomycetes</taxon>
        <taxon>Micrococcales</taxon>
        <taxon>Dermatophilaceae</taxon>
        <taxon>Kineosphaera</taxon>
    </lineage>
</organism>
<dbReference type="GO" id="GO:0009103">
    <property type="term" value="P:lipopolysaccharide biosynthetic process"/>
    <property type="evidence" value="ECO:0007669"/>
    <property type="project" value="TreeGrafter"/>
</dbReference>
<keyword evidence="3" id="KW-0808">Transferase</keyword>
<dbReference type="Proteomes" id="UP000008366">
    <property type="component" value="Unassembled WGS sequence"/>
</dbReference>
<dbReference type="PANTHER" id="PTHR23028:SF53">
    <property type="entry name" value="ACYL_TRANSF_3 DOMAIN-CONTAINING PROTEIN"/>
    <property type="match status" value="1"/>
</dbReference>
<keyword evidence="1" id="KW-0472">Membrane</keyword>
<evidence type="ECO:0000313" key="4">
    <source>
        <dbReference type="Proteomes" id="UP000008366"/>
    </source>
</evidence>
<dbReference type="RefSeq" id="WP_006594456.1">
    <property type="nucleotide sequence ID" value="NZ_BAHD01000088.1"/>
</dbReference>
<feature type="transmembrane region" description="Helical" evidence="1">
    <location>
        <begin position="331"/>
        <end position="350"/>
    </location>
</feature>
<feature type="transmembrane region" description="Helical" evidence="1">
    <location>
        <begin position="252"/>
        <end position="269"/>
    </location>
</feature>
<feature type="transmembrane region" description="Helical" evidence="1">
    <location>
        <begin position="275"/>
        <end position="295"/>
    </location>
</feature>
<dbReference type="STRING" id="1184609.KILIM_088_00120"/>
<sequence length="371" mass="39673">MVVTTTARAPRGELLAAQQDSRRTLAQAFDPHANSLDVLRLVLAATVAIAHASAIAYGHQPAIGGNEIAGLAVDGFFVLSGFLVARSYLQLNGLGRYAWHRALRIMPGFWVCLLVTAGVVAPLIAALEGRPPLSVFPQAWGYVAQNAGLFMVDFGVADLPTQTSVPLVVNGALWTLFYEAVCYAGVAVLGVLGILRRRPWVVAVGVLLSAAMVTGQASGLVPEVGAFFWRFFLMFGLGTLGLLYADRISVHRRWWLLAGAGLALSLLVGPEYRAVGGGIALAYLCLVAMVATPGLRYRCRVDLSYGVYIYHWPIATLLVLAGGTALTQVGYTLLALVLAACAALLSWHFVERPALARKGMAPPAWLRPRRP</sequence>
<protein>
    <submittedName>
        <fullName evidence="3">Putative acyltransferase</fullName>
    </submittedName>
</protein>
<dbReference type="GO" id="GO:0016747">
    <property type="term" value="F:acyltransferase activity, transferring groups other than amino-acyl groups"/>
    <property type="evidence" value="ECO:0007669"/>
    <property type="project" value="InterPro"/>
</dbReference>